<dbReference type="SUPFAM" id="SSF56954">
    <property type="entry name" value="Outer membrane efflux proteins (OEP)"/>
    <property type="match status" value="1"/>
</dbReference>
<dbReference type="GO" id="GO:0015288">
    <property type="term" value="F:porin activity"/>
    <property type="evidence" value="ECO:0007669"/>
    <property type="project" value="TreeGrafter"/>
</dbReference>
<organism evidence="10 11">
    <name type="scientific">Desulfoferula mesophila</name>
    <dbReference type="NCBI Taxonomy" id="3058419"/>
    <lineage>
        <taxon>Bacteria</taxon>
        <taxon>Pseudomonadati</taxon>
        <taxon>Thermodesulfobacteriota</taxon>
        <taxon>Desulfarculia</taxon>
        <taxon>Desulfarculales</taxon>
        <taxon>Desulfarculaceae</taxon>
        <taxon>Desulfoferula</taxon>
    </lineage>
</organism>
<evidence type="ECO:0000256" key="5">
    <source>
        <dbReference type="ARBA" id="ARBA00022692"/>
    </source>
</evidence>
<dbReference type="RefSeq" id="WP_338605381.1">
    <property type="nucleotide sequence ID" value="NZ_AP028679.1"/>
</dbReference>
<dbReference type="GO" id="GO:0009279">
    <property type="term" value="C:cell outer membrane"/>
    <property type="evidence" value="ECO:0007669"/>
    <property type="project" value="UniProtKB-SubCell"/>
</dbReference>
<evidence type="ECO:0000256" key="9">
    <source>
        <dbReference type="SAM" id="SignalP"/>
    </source>
</evidence>
<feature type="chain" id="PRO_5043784487" evidence="9">
    <location>
        <begin position="27"/>
        <end position="488"/>
    </location>
</feature>
<feature type="coiled-coil region" evidence="8">
    <location>
        <begin position="235"/>
        <end position="262"/>
    </location>
</feature>
<dbReference type="Gene3D" id="1.20.1600.10">
    <property type="entry name" value="Outer membrane efflux proteins (OEP)"/>
    <property type="match status" value="1"/>
</dbReference>
<dbReference type="EMBL" id="AP028679">
    <property type="protein sequence ID" value="BEQ13627.1"/>
    <property type="molecule type" value="Genomic_DNA"/>
</dbReference>
<feature type="signal peptide" evidence="9">
    <location>
        <begin position="1"/>
        <end position="26"/>
    </location>
</feature>
<keyword evidence="5" id="KW-0812">Transmembrane</keyword>
<dbReference type="PROSITE" id="PS51257">
    <property type="entry name" value="PROKAR_LIPOPROTEIN"/>
    <property type="match status" value="1"/>
</dbReference>
<accession>A0AAU9EAN0</accession>
<dbReference type="PANTHER" id="PTHR30026">
    <property type="entry name" value="OUTER MEMBRANE PROTEIN TOLC"/>
    <property type="match status" value="1"/>
</dbReference>
<name>A0AAU9EAN0_9BACT</name>
<keyword evidence="6" id="KW-0472">Membrane</keyword>
<keyword evidence="11" id="KW-1185">Reference proteome</keyword>
<evidence type="ECO:0000256" key="2">
    <source>
        <dbReference type="ARBA" id="ARBA00007613"/>
    </source>
</evidence>
<keyword evidence="8" id="KW-0175">Coiled coil</keyword>
<protein>
    <submittedName>
        <fullName evidence="10">Protein CyaE</fullName>
    </submittedName>
</protein>
<evidence type="ECO:0000313" key="11">
    <source>
        <dbReference type="Proteomes" id="UP001366166"/>
    </source>
</evidence>
<dbReference type="AlphaFoldDB" id="A0AAU9EAN0"/>
<evidence type="ECO:0000256" key="3">
    <source>
        <dbReference type="ARBA" id="ARBA00022448"/>
    </source>
</evidence>
<evidence type="ECO:0000313" key="10">
    <source>
        <dbReference type="EMBL" id="BEQ13627.1"/>
    </source>
</evidence>
<sequence length="488" mass="52519">MPALNHRAIGPAAVLALALALGAGCAKTQAPSYQAIKADYAAAPAKGERAASAALPEAKVPASLSLRQAVGLALAHSPDQEMALARIRQSEALVDQALAAFWPAIRAQGAYQRGDAPSAYLFATIDQRDLGNNVNFNQPGTFQNFEAALQGQWNLYRGGRDLLKQRMAATGVEISRLDRQSVENALVASVIQAFYNGLAARDFANIAAQSQKTVESQLSSMRLRYEAGGVLKADVLSLQVRLAQAQEELVRAENQHRLALAALANLMGADPDSVFSLTEGDAPQAKTPAAYREGLSLALELRPELKKARRQVERAAMAVSQARSGYLPTLDAQGKVYLDAYTPGQFDGDNTNWVAGLVLNWDLFTGMSTDAQVRAATANLERMLAADRKTTRQVQLEVKSAYLNLTASQARCRVSQASLASADQSLILVQRQFDGGAATVTRYLEAELDLTRARQRAAAARYDQAKAGADIARSLGLWARREDTRRAP</sequence>
<dbReference type="Proteomes" id="UP001366166">
    <property type="component" value="Chromosome"/>
</dbReference>
<evidence type="ECO:0000256" key="4">
    <source>
        <dbReference type="ARBA" id="ARBA00022452"/>
    </source>
</evidence>
<evidence type="ECO:0000256" key="1">
    <source>
        <dbReference type="ARBA" id="ARBA00004442"/>
    </source>
</evidence>
<evidence type="ECO:0000256" key="8">
    <source>
        <dbReference type="SAM" id="Coils"/>
    </source>
</evidence>
<reference evidence="11" key="1">
    <citation type="journal article" date="2023" name="Arch. Microbiol.">
        <title>Desulfoferula mesophilus gen. nov. sp. nov., a mesophilic sulfate-reducing bacterium isolated from a brackish lake sediment.</title>
        <authorList>
            <person name="Watanabe T."/>
            <person name="Yabe T."/>
            <person name="Tsuji J.M."/>
            <person name="Fukui M."/>
        </authorList>
    </citation>
    <scope>NUCLEOTIDE SEQUENCE [LARGE SCALE GENOMIC DNA]</scope>
    <source>
        <strain evidence="11">12FAK</strain>
    </source>
</reference>
<dbReference type="GO" id="GO:1990281">
    <property type="term" value="C:efflux pump complex"/>
    <property type="evidence" value="ECO:0007669"/>
    <property type="project" value="TreeGrafter"/>
</dbReference>
<dbReference type="PANTHER" id="PTHR30026:SF21">
    <property type="entry name" value="SLR1270 PROTEIN"/>
    <property type="match status" value="1"/>
</dbReference>
<comment type="subcellular location">
    <subcellularLocation>
        <location evidence="1">Cell outer membrane</location>
    </subcellularLocation>
</comment>
<dbReference type="KEGG" id="dmp:FAK_06930"/>
<keyword evidence="9" id="KW-0732">Signal</keyword>
<evidence type="ECO:0000256" key="6">
    <source>
        <dbReference type="ARBA" id="ARBA00023136"/>
    </source>
</evidence>
<dbReference type="InterPro" id="IPR003423">
    <property type="entry name" value="OMP_efflux"/>
</dbReference>
<comment type="similarity">
    <text evidence="2">Belongs to the outer membrane factor (OMF) (TC 1.B.17) family.</text>
</comment>
<keyword evidence="7" id="KW-0998">Cell outer membrane</keyword>
<dbReference type="GO" id="GO:0015562">
    <property type="term" value="F:efflux transmembrane transporter activity"/>
    <property type="evidence" value="ECO:0007669"/>
    <property type="project" value="InterPro"/>
</dbReference>
<gene>
    <name evidence="10" type="ORF">FAK_06930</name>
</gene>
<keyword evidence="4" id="KW-1134">Transmembrane beta strand</keyword>
<proteinExistence type="inferred from homology"/>
<evidence type="ECO:0000256" key="7">
    <source>
        <dbReference type="ARBA" id="ARBA00023237"/>
    </source>
</evidence>
<dbReference type="InterPro" id="IPR051906">
    <property type="entry name" value="TolC-like"/>
</dbReference>
<dbReference type="Pfam" id="PF02321">
    <property type="entry name" value="OEP"/>
    <property type="match status" value="2"/>
</dbReference>
<keyword evidence="3" id="KW-0813">Transport</keyword>